<organism evidence="2 3">
    <name type="scientific">Aphanomyces euteiches</name>
    <dbReference type="NCBI Taxonomy" id="100861"/>
    <lineage>
        <taxon>Eukaryota</taxon>
        <taxon>Sar</taxon>
        <taxon>Stramenopiles</taxon>
        <taxon>Oomycota</taxon>
        <taxon>Saprolegniomycetes</taxon>
        <taxon>Saprolegniales</taxon>
        <taxon>Verrucalvaceae</taxon>
        <taxon>Aphanomyces</taxon>
    </lineage>
</organism>
<evidence type="ECO:0000256" key="1">
    <source>
        <dbReference type="SAM" id="Phobius"/>
    </source>
</evidence>
<feature type="transmembrane region" description="Helical" evidence="1">
    <location>
        <begin position="436"/>
        <end position="455"/>
    </location>
</feature>
<feature type="transmembrane region" description="Helical" evidence="1">
    <location>
        <begin position="372"/>
        <end position="395"/>
    </location>
</feature>
<dbReference type="VEuPathDB" id="FungiDB:AeMF1_012359"/>
<evidence type="ECO:0000313" key="3">
    <source>
        <dbReference type="Proteomes" id="UP000481153"/>
    </source>
</evidence>
<keyword evidence="1" id="KW-0812">Transmembrane</keyword>
<proteinExistence type="predicted"/>
<comment type="caution">
    <text evidence="2">The sequence shown here is derived from an EMBL/GenBank/DDBJ whole genome shotgun (WGS) entry which is preliminary data.</text>
</comment>
<protein>
    <submittedName>
        <fullName evidence="2">Uncharacterized protein</fullName>
    </submittedName>
</protein>
<dbReference type="Proteomes" id="UP000481153">
    <property type="component" value="Unassembled WGS sequence"/>
</dbReference>
<feature type="transmembrane region" description="Helical" evidence="1">
    <location>
        <begin position="401"/>
        <end position="424"/>
    </location>
</feature>
<evidence type="ECO:0000313" key="2">
    <source>
        <dbReference type="EMBL" id="KAF0741575.1"/>
    </source>
</evidence>
<feature type="transmembrane region" description="Helical" evidence="1">
    <location>
        <begin position="42"/>
        <end position="63"/>
    </location>
</feature>
<keyword evidence="1" id="KW-0472">Membrane</keyword>
<feature type="transmembrane region" description="Helical" evidence="1">
    <location>
        <begin position="506"/>
        <end position="527"/>
    </location>
</feature>
<dbReference type="AlphaFoldDB" id="A0A6G0XMG4"/>
<dbReference type="EMBL" id="VJMJ01000036">
    <property type="protein sequence ID" value="KAF0741575.1"/>
    <property type="molecule type" value="Genomic_DNA"/>
</dbReference>
<sequence>MKLWSALRYTVKWWTRTSAGSSHTESGVKTEKTTSHVALFRIVLNVAAGTLVILPIITVVMLLSQSMFKRLVVSVNTQTRDYFWADYGKSCMLNANGWVPNTCDAATLAIVPDKIFAAIGVAFGQQWSREIAKAGGKLYVTTCLVGGTSNVGWANLQFVAGYDYFPACVPDAPQDVAGMAMFETTARDEFTNIYYAFTLYSDLDPNMTVYKYANSDGTSQDLIANPKRTLITLDGQLVEDTKEGLNAINDSKALGSRYTVRSYCLMAVEELSQIAIDQGLTGWSQGTLQHPHAEINVFVGKHSKHPVVPGWICGHQVKNFSELIVLQFFFAAATLVLFAGDIVITFEGLRGVLQGKPVLTYSILSGLERRKLLLVFIVLNAMPGLVYADIARIYFFTTNGFKIWCLSIIIVANFFSFGLVLAVSLLDMIPLRLKHVVSYSAPVFLSASITAISIACCKDSVFQYATNMIYASPTYITLHANDADWPCGSYTADGLASSVKHIIDSIVQPLVVSFVCSIVVSTIYRLVAHKRVFMALGWCKTNSFLTFAKTPNFITALPLEQTNAVKIGNKMYCKPSTQALMGYATVVETKHKVCYCSSCSRMDSPVLVVASDENNAMSPLCVISIYALVASMLFPNFVEQHGTITHNEFTPKTKAQLEKKKYKHTRGACVV</sequence>
<keyword evidence="3" id="KW-1185">Reference proteome</keyword>
<accession>A0A6G0XMG4</accession>
<feature type="transmembrane region" description="Helical" evidence="1">
    <location>
        <begin position="323"/>
        <end position="346"/>
    </location>
</feature>
<gene>
    <name evidence="2" type="ORF">Ae201684_003256</name>
</gene>
<keyword evidence="1" id="KW-1133">Transmembrane helix</keyword>
<reference evidence="2 3" key="1">
    <citation type="submission" date="2019-07" db="EMBL/GenBank/DDBJ databases">
        <title>Genomics analysis of Aphanomyces spp. identifies a new class of oomycete effector associated with host adaptation.</title>
        <authorList>
            <person name="Gaulin E."/>
        </authorList>
    </citation>
    <scope>NUCLEOTIDE SEQUENCE [LARGE SCALE GENOMIC DNA]</scope>
    <source>
        <strain evidence="2 3">ATCC 201684</strain>
    </source>
</reference>
<name>A0A6G0XMG4_9STRA</name>